<evidence type="ECO:0000313" key="5">
    <source>
        <dbReference type="Proteomes" id="UP000634667"/>
    </source>
</evidence>
<accession>A0ABQ2WUA3</accession>
<dbReference type="Pfam" id="PF00293">
    <property type="entry name" value="NUDIX"/>
    <property type="match status" value="1"/>
</dbReference>
<dbReference type="RefSeq" id="WP_189483643.1">
    <property type="nucleotide sequence ID" value="NZ_BMYR01000011.1"/>
</dbReference>
<evidence type="ECO:0000313" key="4">
    <source>
        <dbReference type="EMBL" id="GGW68601.1"/>
    </source>
</evidence>
<proteinExistence type="predicted"/>
<name>A0ABQ2WUA3_9ALTE</name>
<dbReference type="PANTHER" id="PTHR11839">
    <property type="entry name" value="UDP/ADP-SUGAR PYROPHOSPHATASE"/>
    <property type="match status" value="1"/>
</dbReference>
<dbReference type="PANTHER" id="PTHR11839:SF12">
    <property type="entry name" value="ADP COMPOUNDS HYDROLASE NUDE"/>
    <property type="match status" value="1"/>
</dbReference>
<dbReference type="NCBIfam" id="NF008736">
    <property type="entry name" value="PRK11762.1"/>
    <property type="match status" value="1"/>
</dbReference>
<dbReference type="InterPro" id="IPR000086">
    <property type="entry name" value="NUDIX_hydrolase_dom"/>
</dbReference>
<gene>
    <name evidence="4" type="primary">nudE</name>
    <name evidence="4" type="ORF">GCM10008111_25740</name>
</gene>
<comment type="caution">
    <text evidence="4">The sequence shown here is derived from an EMBL/GenBank/DDBJ whole genome shotgun (WGS) entry which is preliminary data.</text>
</comment>
<dbReference type="PROSITE" id="PS51462">
    <property type="entry name" value="NUDIX"/>
    <property type="match status" value="1"/>
</dbReference>
<dbReference type="Proteomes" id="UP000634667">
    <property type="component" value="Unassembled WGS sequence"/>
</dbReference>
<evidence type="ECO:0000256" key="2">
    <source>
        <dbReference type="ARBA" id="ARBA00022801"/>
    </source>
</evidence>
<dbReference type="CDD" id="cd24156">
    <property type="entry name" value="NUDIX_ADPRase_NudE"/>
    <property type="match status" value="1"/>
</dbReference>
<keyword evidence="2 4" id="KW-0378">Hydrolase</keyword>
<protein>
    <submittedName>
        <fullName evidence="4">ADP compounds hydrolase NudE</fullName>
    </submittedName>
</protein>
<evidence type="ECO:0000256" key="1">
    <source>
        <dbReference type="ARBA" id="ARBA00001946"/>
    </source>
</evidence>
<dbReference type="Gene3D" id="3.90.79.10">
    <property type="entry name" value="Nucleoside Triphosphate Pyrophosphohydrolase"/>
    <property type="match status" value="1"/>
</dbReference>
<dbReference type="EMBL" id="BMYR01000011">
    <property type="protein sequence ID" value="GGW68601.1"/>
    <property type="molecule type" value="Genomic_DNA"/>
</dbReference>
<dbReference type="GO" id="GO:0016787">
    <property type="term" value="F:hydrolase activity"/>
    <property type="evidence" value="ECO:0007669"/>
    <property type="project" value="UniProtKB-KW"/>
</dbReference>
<comment type="cofactor">
    <cofactor evidence="1">
        <name>Mg(2+)</name>
        <dbReference type="ChEBI" id="CHEBI:18420"/>
    </cofactor>
</comment>
<keyword evidence="5" id="KW-1185">Reference proteome</keyword>
<dbReference type="InterPro" id="IPR020084">
    <property type="entry name" value="NUDIX_hydrolase_CS"/>
</dbReference>
<sequence>MTQRHNDKQKPDILAAEIVAKSRLFKVEQLQLRFSNGEERTYERMVGTNRGAVMIVACPDPDTLYLVREYCAGTHDYQLGFPKGLIDPGEDILTAANRELKEEIGFGAARFIQLKSLALAPGYFNATMHVVLAFDLYAEHQTGDEPEPLELVSWSRQDTTTLLQQADFTEARSVAALLLAQQYLEANPDVFKQSAGTCQNDRA</sequence>
<dbReference type="PROSITE" id="PS00893">
    <property type="entry name" value="NUDIX_BOX"/>
    <property type="match status" value="1"/>
</dbReference>
<dbReference type="SUPFAM" id="SSF55811">
    <property type="entry name" value="Nudix"/>
    <property type="match status" value="1"/>
</dbReference>
<organism evidence="4 5">
    <name type="scientific">Alishewanella tabrizica</name>
    <dbReference type="NCBI Taxonomy" id="671278"/>
    <lineage>
        <taxon>Bacteria</taxon>
        <taxon>Pseudomonadati</taxon>
        <taxon>Pseudomonadota</taxon>
        <taxon>Gammaproteobacteria</taxon>
        <taxon>Alteromonadales</taxon>
        <taxon>Alteromonadaceae</taxon>
        <taxon>Alishewanella</taxon>
    </lineage>
</organism>
<evidence type="ECO:0000259" key="3">
    <source>
        <dbReference type="PROSITE" id="PS51462"/>
    </source>
</evidence>
<dbReference type="InterPro" id="IPR015797">
    <property type="entry name" value="NUDIX_hydrolase-like_dom_sf"/>
</dbReference>
<reference evidence="5" key="1">
    <citation type="journal article" date="2019" name="Int. J. Syst. Evol. Microbiol.">
        <title>The Global Catalogue of Microorganisms (GCM) 10K type strain sequencing project: providing services to taxonomists for standard genome sequencing and annotation.</title>
        <authorList>
            <consortium name="The Broad Institute Genomics Platform"/>
            <consortium name="The Broad Institute Genome Sequencing Center for Infectious Disease"/>
            <person name="Wu L."/>
            <person name="Ma J."/>
        </authorList>
    </citation>
    <scope>NUCLEOTIDE SEQUENCE [LARGE SCALE GENOMIC DNA]</scope>
    <source>
        <strain evidence="5">KCTC 23723</strain>
    </source>
</reference>
<feature type="domain" description="Nudix hydrolase" evidence="3">
    <location>
        <begin position="47"/>
        <end position="179"/>
    </location>
</feature>